<evidence type="ECO:0000256" key="1">
    <source>
        <dbReference type="SAM" id="MobiDB-lite"/>
    </source>
</evidence>
<dbReference type="RefSeq" id="WP_131752948.1">
    <property type="nucleotide sequence ID" value="NZ_CAACYH010000007.1"/>
</dbReference>
<evidence type="ECO:0000313" key="2">
    <source>
        <dbReference type="EMBL" id="VFB15252.1"/>
    </source>
</evidence>
<evidence type="ECO:0000313" key="3">
    <source>
        <dbReference type="Proteomes" id="UP000396835"/>
    </source>
</evidence>
<accession>A0A449I757</accession>
<name>A0A449I757_9BACE</name>
<dbReference type="OrthoDB" id="9881269at2"/>
<dbReference type="AlphaFoldDB" id="A0A449I757"/>
<dbReference type="Proteomes" id="UP000396835">
    <property type="component" value="Unassembled WGS sequence"/>
</dbReference>
<dbReference type="EMBL" id="CAACYH010000007">
    <property type="protein sequence ID" value="VFB15252.1"/>
    <property type="molecule type" value="Genomic_DNA"/>
</dbReference>
<feature type="region of interest" description="Disordered" evidence="1">
    <location>
        <begin position="277"/>
        <end position="306"/>
    </location>
</feature>
<reference evidence="2 3" key="1">
    <citation type="submission" date="2019-02" db="EMBL/GenBank/DDBJ databases">
        <authorList>
            <consortium name="Pathogen Informatics"/>
        </authorList>
    </citation>
    <scope>NUCLEOTIDE SEQUENCE [LARGE SCALE GENOMIC DNA]</scope>
    <source>
        <strain evidence="2 3">3012STDY7078512</strain>
    </source>
</reference>
<feature type="compositionally biased region" description="Basic and acidic residues" evidence="1">
    <location>
        <begin position="277"/>
        <end position="299"/>
    </location>
</feature>
<protein>
    <submittedName>
        <fullName evidence="2">Uncharacterized protein</fullName>
    </submittedName>
</protein>
<gene>
    <name evidence="2" type="ORF">NCTC7812_02840</name>
</gene>
<organism evidence="2 3">
    <name type="scientific">Prevotella heparinolytica</name>
    <dbReference type="NCBI Taxonomy" id="28113"/>
    <lineage>
        <taxon>Bacteria</taxon>
        <taxon>Pseudomonadati</taxon>
        <taxon>Bacteroidota</taxon>
        <taxon>Bacteroidia</taxon>
        <taxon>Bacteroidales</taxon>
        <taxon>Bacteroidaceae</taxon>
        <taxon>Bacteroides</taxon>
    </lineage>
</organism>
<sequence length="306" mass="36101">MITSNSTYAEIETQKSQDEQNIQDFLVRKLERDSRKLKKIFKTKPYYTPTVPATFHSHTTNIHWRILQILMHEKKPSVQERVRGITFLVESENQIKYTIINDLDTGKPMLVLPYPGNAFFVSAHAIRRYKERCLGNEDIDFITVCDRLVRRSPYYVCAPTQNIYGQTNFHSVIFRVADGMFLGYYNNERGIICLDTFISVNMLNEHQKDLSAFKFNDELLRKQRDLVLGLIPFDEKLSETMTSSAIYTEGENELKELSEEDIDELRKIAKEEYEAIPEEEHQRRIAEEQKANRERYDKKMMRKGYK</sequence>
<proteinExistence type="predicted"/>